<dbReference type="InterPro" id="IPR009875">
    <property type="entry name" value="PilZ_domain"/>
</dbReference>
<proteinExistence type="predicted"/>
<accession>A0A345YBF1</accession>
<name>A0A345YBF1_9SPHN</name>
<dbReference type="SUPFAM" id="SSF141371">
    <property type="entry name" value="PilZ domain-like"/>
    <property type="match status" value="2"/>
</dbReference>
<evidence type="ECO:0000313" key="3">
    <source>
        <dbReference type="EMBL" id="AXK41253.1"/>
    </source>
</evidence>
<feature type="region of interest" description="Disordered" evidence="1">
    <location>
        <begin position="1"/>
        <end position="23"/>
    </location>
</feature>
<reference evidence="4" key="1">
    <citation type="submission" date="2018-07" db="EMBL/GenBank/DDBJ databases">
        <title>Genome sequence of Erythrobacter strain YH-07, an antagonistic bacterium isolated from Yellow Sea.</title>
        <authorList>
            <person name="Tang T."/>
            <person name="Liu Q."/>
            <person name="Sun X."/>
        </authorList>
    </citation>
    <scope>NUCLEOTIDE SEQUENCE [LARGE SCALE GENOMIC DNA]</scope>
    <source>
        <strain evidence="4">YH-07</strain>
    </source>
</reference>
<sequence>MEYTSGLAMNEENSAPPGDQRGAPRFTSLIRAAKLVCGQGEFVCVIRDVSATGVSVRTFHPLPTDKTVALELQNGESYELQLVRGEGCEASYKFDRPIVVERLIHEDWHYPKRQLRLNITLPLKVSALTGSAEAVTLNISQQGARIECDAVFAIDQRVTISCEQLPDIRCKVRWRKDSNYGLVFEDTFSLREFAIFAAQVQCPVLFQNDPS</sequence>
<organism evidence="3 4">
    <name type="scientific">Erythrobacter aureus</name>
    <dbReference type="NCBI Taxonomy" id="2182384"/>
    <lineage>
        <taxon>Bacteria</taxon>
        <taxon>Pseudomonadati</taxon>
        <taxon>Pseudomonadota</taxon>
        <taxon>Alphaproteobacteria</taxon>
        <taxon>Sphingomonadales</taxon>
        <taxon>Erythrobacteraceae</taxon>
        <taxon>Erythrobacter/Porphyrobacter group</taxon>
        <taxon>Erythrobacter</taxon>
    </lineage>
</organism>
<dbReference type="EMBL" id="CP031357">
    <property type="protein sequence ID" value="AXK41253.1"/>
    <property type="molecule type" value="Genomic_DNA"/>
</dbReference>
<gene>
    <name evidence="3" type="ORF">DVR09_01955</name>
</gene>
<keyword evidence="4" id="KW-1185">Reference proteome</keyword>
<dbReference type="RefSeq" id="WP_115415442.1">
    <property type="nucleotide sequence ID" value="NZ_CP031357.1"/>
</dbReference>
<feature type="domain" description="PilZ" evidence="2">
    <location>
        <begin position="20"/>
        <end position="79"/>
    </location>
</feature>
<dbReference type="Pfam" id="PF07238">
    <property type="entry name" value="PilZ"/>
    <property type="match status" value="2"/>
</dbReference>
<evidence type="ECO:0000256" key="1">
    <source>
        <dbReference type="SAM" id="MobiDB-lite"/>
    </source>
</evidence>
<feature type="domain" description="PilZ" evidence="2">
    <location>
        <begin position="114"/>
        <end position="186"/>
    </location>
</feature>
<protein>
    <submittedName>
        <fullName evidence="3">PilZ domain-containing protein</fullName>
    </submittedName>
</protein>
<dbReference type="KEGG" id="err:DVR09_01955"/>
<evidence type="ECO:0000259" key="2">
    <source>
        <dbReference type="Pfam" id="PF07238"/>
    </source>
</evidence>
<dbReference type="AlphaFoldDB" id="A0A345YBF1"/>
<dbReference type="Gene3D" id="2.40.10.220">
    <property type="entry name" value="predicted glycosyltransferase like domains"/>
    <property type="match status" value="1"/>
</dbReference>
<dbReference type="OrthoDB" id="7929489at2"/>
<dbReference type="Proteomes" id="UP000254508">
    <property type="component" value="Chromosome"/>
</dbReference>
<dbReference type="GO" id="GO:0035438">
    <property type="term" value="F:cyclic-di-GMP binding"/>
    <property type="evidence" value="ECO:0007669"/>
    <property type="project" value="InterPro"/>
</dbReference>
<evidence type="ECO:0000313" key="4">
    <source>
        <dbReference type="Proteomes" id="UP000254508"/>
    </source>
</evidence>